<dbReference type="InterPro" id="IPR036249">
    <property type="entry name" value="Thioredoxin-like_sf"/>
</dbReference>
<dbReference type="GO" id="GO:0006749">
    <property type="term" value="P:glutathione metabolic process"/>
    <property type="evidence" value="ECO:0007669"/>
    <property type="project" value="TreeGrafter"/>
</dbReference>
<protein>
    <recommendedName>
        <fullName evidence="6">Glutathione transferase</fullName>
    </recommendedName>
</protein>
<evidence type="ECO:0000256" key="1">
    <source>
        <dbReference type="ARBA" id="ARBA00011738"/>
    </source>
</evidence>
<dbReference type="AlphaFoldDB" id="A0AAN7P903"/>
<evidence type="ECO:0008006" key="6">
    <source>
        <dbReference type="Google" id="ProtNLM"/>
    </source>
</evidence>
<dbReference type="PROSITE" id="PS50405">
    <property type="entry name" value="GST_CTER"/>
    <property type="match status" value="1"/>
</dbReference>
<dbReference type="SFLD" id="SFLDG00358">
    <property type="entry name" value="Main_(cytGST)"/>
    <property type="match status" value="1"/>
</dbReference>
<dbReference type="FunFam" id="3.40.30.10:FF:000034">
    <property type="entry name" value="glutathione S-transferase 1"/>
    <property type="match status" value="1"/>
</dbReference>
<dbReference type="EMBL" id="JARPUR010000004">
    <property type="protein sequence ID" value="KAK4877116.1"/>
    <property type="molecule type" value="Genomic_DNA"/>
</dbReference>
<evidence type="ECO:0000313" key="5">
    <source>
        <dbReference type="Proteomes" id="UP001353858"/>
    </source>
</evidence>
<dbReference type="SUPFAM" id="SSF47616">
    <property type="entry name" value="GST C-terminal domain-like"/>
    <property type="match status" value="1"/>
</dbReference>
<dbReference type="SUPFAM" id="SSF52833">
    <property type="entry name" value="Thioredoxin-like"/>
    <property type="match status" value="1"/>
</dbReference>
<accession>A0AAN7P903</accession>
<evidence type="ECO:0000313" key="4">
    <source>
        <dbReference type="EMBL" id="KAK4877116.1"/>
    </source>
</evidence>
<dbReference type="InterPro" id="IPR040079">
    <property type="entry name" value="Glutathione_S-Trfase"/>
</dbReference>
<feature type="domain" description="GST C-terminal" evidence="3">
    <location>
        <begin position="183"/>
        <end position="310"/>
    </location>
</feature>
<dbReference type="GO" id="GO:0004364">
    <property type="term" value="F:glutathione transferase activity"/>
    <property type="evidence" value="ECO:0007669"/>
    <property type="project" value="TreeGrafter"/>
</dbReference>
<dbReference type="InterPro" id="IPR004046">
    <property type="entry name" value="GST_C"/>
</dbReference>
<dbReference type="PANTHER" id="PTHR43969">
    <property type="entry name" value="GLUTATHIONE S TRANSFERASE D10, ISOFORM A-RELATED"/>
    <property type="match status" value="1"/>
</dbReference>
<evidence type="ECO:0000259" key="2">
    <source>
        <dbReference type="PROSITE" id="PS50404"/>
    </source>
</evidence>
<name>A0AAN7P903_9COLE</name>
<dbReference type="PROSITE" id="PS50404">
    <property type="entry name" value="GST_NTER"/>
    <property type="match status" value="1"/>
</dbReference>
<dbReference type="CDD" id="cd03045">
    <property type="entry name" value="GST_N_Delta_Epsilon"/>
    <property type="match status" value="1"/>
</dbReference>
<dbReference type="FunFam" id="1.20.1050.10:FF:000007">
    <property type="entry name" value="Glutathione S-transferase 1-1"/>
    <property type="match status" value="1"/>
</dbReference>
<dbReference type="Pfam" id="PF00043">
    <property type="entry name" value="GST_C"/>
    <property type="match status" value="1"/>
</dbReference>
<dbReference type="Proteomes" id="UP001353858">
    <property type="component" value="Unassembled WGS sequence"/>
</dbReference>
<organism evidence="4 5">
    <name type="scientific">Aquatica leii</name>
    <dbReference type="NCBI Taxonomy" id="1421715"/>
    <lineage>
        <taxon>Eukaryota</taxon>
        <taxon>Metazoa</taxon>
        <taxon>Ecdysozoa</taxon>
        <taxon>Arthropoda</taxon>
        <taxon>Hexapoda</taxon>
        <taxon>Insecta</taxon>
        <taxon>Pterygota</taxon>
        <taxon>Neoptera</taxon>
        <taxon>Endopterygota</taxon>
        <taxon>Coleoptera</taxon>
        <taxon>Polyphaga</taxon>
        <taxon>Elateriformia</taxon>
        <taxon>Elateroidea</taxon>
        <taxon>Lampyridae</taxon>
        <taxon>Luciolinae</taxon>
        <taxon>Aquatica</taxon>
    </lineage>
</organism>
<dbReference type="Pfam" id="PF13417">
    <property type="entry name" value="GST_N_3"/>
    <property type="match status" value="1"/>
</dbReference>
<dbReference type="PANTHER" id="PTHR43969:SF9">
    <property type="entry name" value="GLUTATHIONE S TRANSFERASE D10, ISOFORM A-RELATED"/>
    <property type="match status" value="1"/>
</dbReference>
<dbReference type="CDD" id="cd03177">
    <property type="entry name" value="GST_C_Delta_Epsilon"/>
    <property type="match status" value="1"/>
</dbReference>
<reference evidence="5" key="1">
    <citation type="submission" date="2023-01" db="EMBL/GenBank/DDBJ databases">
        <title>Key to firefly adult light organ development and bioluminescence: homeobox transcription factors regulate luciferase expression and transportation to peroxisome.</title>
        <authorList>
            <person name="Fu X."/>
        </authorList>
    </citation>
    <scope>NUCLEOTIDE SEQUENCE [LARGE SCALE GENOMIC DNA]</scope>
</reference>
<comment type="caution">
    <text evidence="4">The sequence shown here is derived from an EMBL/GenBank/DDBJ whole genome shotgun (WGS) entry which is preliminary data.</text>
</comment>
<comment type="subunit">
    <text evidence="1">Homodimer.</text>
</comment>
<sequence>MPDTNVNVSDRVTLQLPPFWSEQPKKAKQLLKFEELSDRQQASFCDIFEAWKRKAFGFTISPTSESIRCAGTYILYSIPNESEIKFVRDSVHFNKMAPKLYYNEVSPPVRSVLLTAKAIGLELDLEQINLFAGEHLKPEYLKINPQHTVPTLDDDGYYLWDSHAINKYICEKYGQNDSLYPKDLHKRGTVDQRLFFNAGIIQPRVGAIVGPIIRQGATSIPKENADNLAAAYDFLETFLEGHEYIAGDSLTIADMSIIASLSGIVHFVPVAQNKHPKLSKWMNKMQQLPYYVEANQVGTDKLVGFLQSKLA</sequence>
<gene>
    <name evidence="4" type="ORF">RN001_009622</name>
</gene>
<dbReference type="SFLD" id="SFLDG01153">
    <property type="entry name" value="Main.4:_Theta-like"/>
    <property type="match status" value="1"/>
</dbReference>
<dbReference type="Gene3D" id="1.20.1050.10">
    <property type="match status" value="1"/>
</dbReference>
<dbReference type="InterPro" id="IPR036282">
    <property type="entry name" value="Glutathione-S-Trfase_C_sf"/>
</dbReference>
<proteinExistence type="predicted"/>
<evidence type="ECO:0000259" key="3">
    <source>
        <dbReference type="PROSITE" id="PS50405"/>
    </source>
</evidence>
<dbReference type="InterPro" id="IPR010987">
    <property type="entry name" value="Glutathione-S-Trfase_C-like"/>
</dbReference>
<dbReference type="SFLD" id="SFLDS00019">
    <property type="entry name" value="Glutathione_Transferase_(cytos"/>
    <property type="match status" value="1"/>
</dbReference>
<dbReference type="Gene3D" id="3.40.30.10">
    <property type="entry name" value="Glutaredoxin"/>
    <property type="match status" value="1"/>
</dbReference>
<keyword evidence="5" id="KW-1185">Reference proteome</keyword>
<dbReference type="InterPro" id="IPR004045">
    <property type="entry name" value="Glutathione_S-Trfase_N"/>
</dbReference>
<feature type="domain" description="GST N-terminal" evidence="2">
    <location>
        <begin position="96"/>
        <end position="177"/>
    </location>
</feature>